<dbReference type="EMBL" id="UOFU01000004">
    <property type="protein sequence ID" value="VAW92706.1"/>
    <property type="molecule type" value="Genomic_DNA"/>
</dbReference>
<protein>
    <recommendedName>
        <fullName evidence="1">Thioredoxin domain-containing protein</fullName>
    </recommendedName>
</protein>
<evidence type="ECO:0000313" key="2">
    <source>
        <dbReference type="EMBL" id="VAW92706.1"/>
    </source>
</evidence>
<organism evidence="2">
    <name type="scientific">hydrothermal vent metagenome</name>
    <dbReference type="NCBI Taxonomy" id="652676"/>
    <lineage>
        <taxon>unclassified sequences</taxon>
        <taxon>metagenomes</taxon>
        <taxon>ecological metagenomes</taxon>
    </lineage>
</organism>
<dbReference type="PANTHER" id="PTHR42852:SF13">
    <property type="entry name" value="PROTEIN DIPZ"/>
    <property type="match status" value="1"/>
</dbReference>
<dbReference type="GO" id="GO:0016491">
    <property type="term" value="F:oxidoreductase activity"/>
    <property type="evidence" value="ECO:0007669"/>
    <property type="project" value="InterPro"/>
</dbReference>
<dbReference type="GO" id="GO:0016209">
    <property type="term" value="F:antioxidant activity"/>
    <property type="evidence" value="ECO:0007669"/>
    <property type="project" value="InterPro"/>
</dbReference>
<dbReference type="PROSITE" id="PS51352">
    <property type="entry name" value="THIOREDOXIN_2"/>
    <property type="match status" value="1"/>
</dbReference>
<evidence type="ECO:0000259" key="1">
    <source>
        <dbReference type="PROSITE" id="PS51352"/>
    </source>
</evidence>
<accession>A0A3B1AJ69</accession>
<dbReference type="Pfam" id="PF00578">
    <property type="entry name" value="AhpC-TSA"/>
    <property type="match status" value="1"/>
</dbReference>
<sequence length="171" mass="18742">MAGRALALILLAAALVGCDVAEVSSSRLQVGDTLPPLPVVDLKGQPQTLRPAPGKLLILNLWATWCAPCREELPSLQRLAAKLDPARFELLLLSVDDDDHRVREFLIDRKVRLASLLDPDMSVADDILGIRVFPSTYFVSPDGRIVALMEGAREWDSAEILAQIEAMHPAR</sequence>
<dbReference type="InterPro" id="IPR036249">
    <property type="entry name" value="Thioredoxin-like_sf"/>
</dbReference>
<name>A0A3B1AJ69_9ZZZZ</name>
<dbReference type="InterPro" id="IPR000866">
    <property type="entry name" value="AhpC/TSA"/>
</dbReference>
<dbReference type="AlphaFoldDB" id="A0A3B1AJ69"/>
<dbReference type="PANTHER" id="PTHR42852">
    <property type="entry name" value="THIOL:DISULFIDE INTERCHANGE PROTEIN DSBE"/>
    <property type="match status" value="1"/>
</dbReference>
<proteinExistence type="predicted"/>
<dbReference type="InterPro" id="IPR013766">
    <property type="entry name" value="Thioredoxin_domain"/>
</dbReference>
<dbReference type="InterPro" id="IPR017937">
    <property type="entry name" value="Thioredoxin_CS"/>
</dbReference>
<dbReference type="CDD" id="cd02966">
    <property type="entry name" value="TlpA_like_family"/>
    <property type="match status" value="1"/>
</dbReference>
<gene>
    <name evidence="2" type="ORF">MNBD_GAMMA20-1942</name>
</gene>
<reference evidence="2" key="1">
    <citation type="submission" date="2018-06" db="EMBL/GenBank/DDBJ databases">
        <authorList>
            <person name="Zhirakovskaya E."/>
        </authorList>
    </citation>
    <scope>NUCLEOTIDE SEQUENCE</scope>
</reference>
<dbReference type="PROSITE" id="PS00194">
    <property type="entry name" value="THIOREDOXIN_1"/>
    <property type="match status" value="1"/>
</dbReference>
<dbReference type="SUPFAM" id="SSF52833">
    <property type="entry name" value="Thioredoxin-like"/>
    <property type="match status" value="1"/>
</dbReference>
<dbReference type="Gene3D" id="3.40.30.10">
    <property type="entry name" value="Glutaredoxin"/>
    <property type="match status" value="1"/>
</dbReference>
<dbReference type="InterPro" id="IPR050553">
    <property type="entry name" value="Thioredoxin_ResA/DsbE_sf"/>
</dbReference>
<dbReference type="PROSITE" id="PS51257">
    <property type="entry name" value="PROKAR_LIPOPROTEIN"/>
    <property type="match status" value="1"/>
</dbReference>
<feature type="domain" description="Thioredoxin" evidence="1">
    <location>
        <begin position="28"/>
        <end position="169"/>
    </location>
</feature>